<name>A0ABD6EL48_9BILA</name>
<dbReference type="Proteomes" id="UP001608902">
    <property type="component" value="Unassembled WGS sequence"/>
</dbReference>
<evidence type="ECO:0000313" key="2">
    <source>
        <dbReference type="EMBL" id="MFH4976995.1"/>
    </source>
</evidence>
<keyword evidence="3" id="KW-1185">Reference proteome</keyword>
<reference evidence="2 3" key="1">
    <citation type="submission" date="2024-08" db="EMBL/GenBank/DDBJ databases">
        <title>Gnathostoma spinigerum genome.</title>
        <authorList>
            <person name="Gonzalez-Bertolin B."/>
            <person name="Monzon S."/>
            <person name="Zaballos A."/>
            <person name="Jimenez P."/>
            <person name="Dekumyoy P."/>
            <person name="Varona S."/>
            <person name="Cuesta I."/>
            <person name="Sumanam S."/>
            <person name="Adisakwattana P."/>
            <person name="Gasser R.B."/>
            <person name="Hernandez-Gonzalez A."/>
            <person name="Young N.D."/>
            <person name="Perteguer M.J."/>
        </authorList>
    </citation>
    <scope>NUCLEOTIDE SEQUENCE [LARGE SCALE GENOMIC DNA]</scope>
    <source>
        <strain evidence="2">AL3</strain>
        <tissue evidence="2">Liver</tissue>
    </source>
</reference>
<evidence type="ECO:0000313" key="3">
    <source>
        <dbReference type="Proteomes" id="UP001608902"/>
    </source>
</evidence>
<feature type="region of interest" description="Disordered" evidence="1">
    <location>
        <begin position="65"/>
        <end position="85"/>
    </location>
</feature>
<organism evidence="2 3">
    <name type="scientific">Gnathostoma spinigerum</name>
    <dbReference type="NCBI Taxonomy" id="75299"/>
    <lineage>
        <taxon>Eukaryota</taxon>
        <taxon>Metazoa</taxon>
        <taxon>Ecdysozoa</taxon>
        <taxon>Nematoda</taxon>
        <taxon>Chromadorea</taxon>
        <taxon>Rhabditida</taxon>
        <taxon>Spirurina</taxon>
        <taxon>Gnathostomatomorpha</taxon>
        <taxon>Gnathostomatoidea</taxon>
        <taxon>Gnathostomatidae</taxon>
        <taxon>Gnathostoma</taxon>
    </lineage>
</organism>
<dbReference type="AlphaFoldDB" id="A0ABD6EL48"/>
<evidence type="ECO:0000256" key="1">
    <source>
        <dbReference type="SAM" id="MobiDB-lite"/>
    </source>
</evidence>
<dbReference type="EMBL" id="JBGFUD010001982">
    <property type="protein sequence ID" value="MFH4976995.1"/>
    <property type="molecule type" value="Genomic_DNA"/>
</dbReference>
<sequence>MISFAILTLFSIPSKDPLNVEEVGHKVIFSPEEGKYQHPVYPSKPDVLHHFSRPSPLIPQGKTLLQPESDSTLSESEMQAQGNDSEENLLEAAKLGCEGLFKLNLSQPNGIVDEFELYYHLAICLKNNDWKNFSEQQRKEWVAFTKTVFAKAWRIALWEPFGPPRKHGILLGNQYGDFLNDIVGDRYEACRVYLNTLGMTMARWSIAHKDDAAMFIELRDKVKRIGCAIV</sequence>
<gene>
    <name evidence="2" type="ORF">AB6A40_003704</name>
</gene>
<comment type="caution">
    <text evidence="2">The sequence shown here is derived from an EMBL/GenBank/DDBJ whole genome shotgun (WGS) entry which is preliminary data.</text>
</comment>
<proteinExistence type="predicted"/>
<accession>A0ABD6EL48</accession>
<feature type="compositionally biased region" description="Polar residues" evidence="1">
    <location>
        <begin position="66"/>
        <end position="83"/>
    </location>
</feature>
<protein>
    <submittedName>
        <fullName evidence="2">Uncharacterized protein</fullName>
    </submittedName>
</protein>